<evidence type="ECO:0000256" key="2">
    <source>
        <dbReference type="ARBA" id="ARBA00022692"/>
    </source>
</evidence>
<evidence type="ECO:0000256" key="3">
    <source>
        <dbReference type="ARBA" id="ARBA00022989"/>
    </source>
</evidence>
<organism evidence="7 8">
    <name type="scientific">Sphingobacterium deserti</name>
    <dbReference type="NCBI Taxonomy" id="1229276"/>
    <lineage>
        <taxon>Bacteria</taxon>
        <taxon>Pseudomonadati</taxon>
        <taxon>Bacteroidota</taxon>
        <taxon>Sphingobacteriia</taxon>
        <taxon>Sphingobacteriales</taxon>
        <taxon>Sphingobacteriaceae</taxon>
        <taxon>Sphingobacterium</taxon>
    </lineage>
</organism>
<gene>
    <name evidence="7" type="ORF">DI53_2835</name>
</gene>
<dbReference type="PANTHER" id="PTHR32322">
    <property type="entry name" value="INNER MEMBRANE TRANSPORTER"/>
    <property type="match status" value="1"/>
</dbReference>
<feature type="transmembrane region" description="Helical" evidence="5">
    <location>
        <begin position="146"/>
        <end position="164"/>
    </location>
</feature>
<comment type="caution">
    <text evidence="7">The sequence shown here is derived from an EMBL/GenBank/DDBJ whole genome shotgun (WGS) entry which is preliminary data.</text>
</comment>
<dbReference type="RefSeq" id="WP_037500785.1">
    <property type="nucleotide sequence ID" value="NZ_JJMU01000053.1"/>
</dbReference>
<dbReference type="InterPro" id="IPR000620">
    <property type="entry name" value="EamA_dom"/>
</dbReference>
<dbReference type="PATRIC" id="fig|1229276.3.peg.2929"/>
<dbReference type="Pfam" id="PF00892">
    <property type="entry name" value="EamA"/>
    <property type="match status" value="1"/>
</dbReference>
<protein>
    <recommendedName>
        <fullName evidence="6">EamA domain-containing protein</fullName>
    </recommendedName>
</protein>
<reference evidence="7 8" key="2">
    <citation type="journal article" date="2015" name="PLoS ONE">
        <title>Whole-Genome Optical Mapping and Finished Genome Sequence of Sphingobacterium deserti sp. nov., a New Species Isolated from the Western Desert of China.</title>
        <authorList>
            <person name="Teng C."/>
            <person name="Zhou Z."/>
            <person name="Molnar I."/>
            <person name="Li X."/>
            <person name="Tang R."/>
            <person name="Chen M."/>
            <person name="Wang L."/>
            <person name="Su S."/>
            <person name="Zhang W."/>
            <person name="Lin M."/>
        </authorList>
    </citation>
    <scope>NUCLEOTIDE SEQUENCE [LARGE SCALE GENOMIC DNA]</scope>
    <source>
        <strain evidence="8">ACCC05744</strain>
    </source>
</reference>
<feature type="transmembrane region" description="Helical" evidence="5">
    <location>
        <begin position="176"/>
        <end position="198"/>
    </location>
</feature>
<feature type="transmembrane region" description="Helical" evidence="5">
    <location>
        <begin position="59"/>
        <end position="80"/>
    </location>
</feature>
<dbReference type="STRING" id="1229276.DI53_2835"/>
<proteinExistence type="predicted"/>
<evidence type="ECO:0000313" key="8">
    <source>
        <dbReference type="Proteomes" id="UP000031802"/>
    </source>
</evidence>
<dbReference type="eggNOG" id="COG0697">
    <property type="taxonomic scope" value="Bacteria"/>
</dbReference>
<evidence type="ECO:0000259" key="6">
    <source>
        <dbReference type="Pfam" id="PF00892"/>
    </source>
</evidence>
<keyword evidence="4 5" id="KW-0472">Membrane</keyword>
<dbReference type="InterPro" id="IPR050638">
    <property type="entry name" value="AA-Vitamin_Transporters"/>
</dbReference>
<feature type="transmembrane region" description="Helical" evidence="5">
    <location>
        <begin position="92"/>
        <end position="109"/>
    </location>
</feature>
<evidence type="ECO:0000256" key="4">
    <source>
        <dbReference type="ARBA" id="ARBA00023136"/>
    </source>
</evidence>
<dbReference type="OrthoDB" id="1524053at2"/>
<dbReference type="EMBL" id="JJMU01000053">
    <property type="protein sequence ID" value="KGE13304.1"/>
    <property type="molecule type" value="Genomic_DNA"/>
</dbReference>
<feature type="transmembrane region" description="Helical" evidence="5">
    <location>
        <begin position="6"/>
        <end position="22"/>
    </location>
</feature>
<dbReference type="Proteomes" id="UP000031802">
    <property type="component" value="Unassembled WGS sequence"/>
</dbReference>
<dbReference type="PANTHER" id="PTHR32322:SF9">
    <property type="entry name" value="AMINO-ACID METABOLITE EFFLUX PUMP-RELATED"/>
    <property type="match status" value="1"/>
</dbReference>
<feature type="transmembrane region" description="Helical" evidence="5">
    <location>
        <begin position="210"/>
        <end position="228"/>
    </location>
</feature>
<evidence type="ECO:0000313" key="7">
    <source>
        <dbReference type="EMBL" id="KGE13304.1"/>
    </source>
</evidence>
<dbReference type="GO" id="GO:0016020">
    <property type="term" value="C:membrane"/>
    <property type="evidence" value="ECO:0007669"/>
    <property type="project" value="UniProtKB-SubCell"/>
</dbReference>
<feature type="transmembrane region" description="Helical" evidence="5">
    <location>
        <begin position="29"/>
        <end position="47"/>
    </location>
</feature>
<evidence type="ECO:0000256" key="1">
    <source>
        <dbReference type="ARBA" id="ARBA00004141"/>
    </source>
</evidence>
<feature type="transmembrane region" description="Helical" evidence="5">
    <location>
        <begin position="240"/>
        <end position="260"/>
    </location>
</feature>
<keyword evidence="3 5" id="KW-1133">Transmembrane helix</keyword>
<dbReference type="SUPFAM" id="SSF103481">
    <property type="entry name" value="Multidrug resistance efflux transporter EmrE"/>
    <property type="match status" value="1"/>
</dbReference>
<name>A0A0B8T639_9SPHI</name>
<feature type="domain" description="EamA" evidence="6">
    <location>
        <begin position="2"/>
        <end position="132"/>
    </location>
</feature>
<dbReference type="AlphaFoldDB" id="A0A0B8T639"/>
<feature type="transmembrane region" description="Helical" evidence="5">
    <location>
        <begin position="115"/>
        <end position="134"/>
    </location>
</feature>
<keyword evidence="2 5" id="KW-0812">Transmembrane</keyword>
<feature type="transmembrane region" description="Helical" evidence="5">
    <location>
        <begin position="267"/>
        <end position="285"/>
    </location>
</feature>
<keyword evidence="8" id="KW-1185">Reference proteome</keyword>
<reference evidence="8" key="1">
    <citation type="submission" date="2014-04" db="EMBL/GenBank/DDBJ databases">
        <title>Whole-Genome optical mapping and complete genome sequence of Sphingobacterium deserti sp. nov., a new spaces isolated from desert in the west of China.</title>
        <authorList>
            <person name="Teng C."/>
            <person name="Zhou Z."/>
            <person name="Li X."/>
            <person name="Chen M."/>
            <person name="Lin M."/>
            <person name="Wang L."/>
            <person name="Su S."/>
            <person name="Zhang C."/>
            <person name="Zhang W."/>
        </authorList>
    </citation>
    <scope>NUCLEOTIDE SEQUENCE [LARGE SCALE GENOMIC DNA]</scope>
    <source>
        <strain evidence="8">ACCC05744</strain>
    </source>
</reference>
<sequence>MWYVLISVICSVTVSVIIKLAKQRGIKHLHLIVWNYPVAALMTWIFLQPEGAEAISSELPWTVYGALAILLPSIFLCIAYAIQYSGIVKTEIAQRLSLFIPLLAAYFVFMEALGTYKLLGIAVGLVAILLTIGGRKVDSQRPSSHTWGYAAAVFLGMGIIDILFKQIALFKDVSYAFSMLIVFVLAMVVAFLFLSYDLLLKKERLKISSLFWGILLGMFNFGNILFYMKAHRALSESPSVVFTGMNIGVILLGAVVGTLLFGERLSVISKVGLVLAVISVLIIAYL</sequence>
<dbReference type="InterPro" id="IPR037185">
    <property type="entry name" value="EmrE-like"/>
</dbReference>
<accession>A0A0B8T639</accession>
<evidence type="ECO:0000256" key="5">
    <source>
        <dbReference type="SAM" id="Phobius"/>
    </source>
</evidence>
<comment type="subcellular location">
    <subcellularLocation>
        <location evidence="1">Membrane</location>
        <topology evidence="1">Multi-pass membrane protein</topology>
    </subcellularLocation>
</comment>